<comment type="caution">
    <text evidence="2">The sequence shown here is derived from an EMBL/GenBank/DDBJ whole genome shotgun (WGS) entry which is preliminary data.</text>
</comment>
<gene>
    <name evidence="2" type="ORF">DFQ10_110114</name>
</gene>
<dbReference type="Pfam" id="PF22481">
    <property type="entry name" value="DUF6985"/>
    <property type="match status" value="1"/>
</dbReference>
<proteinExistence type="predicted"/>
<evidence type="ECO:0000313" key="3">
    <source>
        <dbReference type="Proteomes" id="UP000256980"/>
    </source>
</evidence>
<dbReference type="EMBL" id="QRDV01000010">
    <property type="protein sequence ID" value="RED38607.1"/>
    <property type="molecule type" value="Genomic_DNA"/>
</dbReference>
<feature type="domain" description="DUF6985" evidence="1">
    <location>
        <begin position="9"/>
        <end position="164"/>
    </location>
</feature>
<protein>
    <recommendedName>
        <fullName evidence="1">DUF6985 domain-containing protein</fullName>
    </recommendedName>
</protein>
<accession>A0A3D9GQ74</accession>
<dbReference type="InterPro" id="IPR054254">
    <property type="entry name" value="DUF6985"/>
</dbReference>
<dbReference type="RefSeq" id="WP_245940764.1">
    <property type="nucleotide sequence ID" value="NZ_QRDV01000010.1"/>
</dbReference>
<reference evidence="2 3" key="1">
    <citation type="submission" date="2018-07" db="EMBL/GenBank/DDBJ databases">
        <title>Genomic Encyclopedia of Type Strains, Phase III (KMG-III): the genomes of soil and plant-associated and newly described type strains.</title>
        <authorList>
            <person name="Whitman W."/>
        </authorList>
    </citation>
    <scope>NUCLEOTIDE SEQUENCE [LARGE SCALE GENOMIC DNA]</scope>
    <source>
        <strain evidence="2 3">CECT 7946</strain>
    </source>
</reference>
<organism evidence="2 3">
    <name type="scientific">Winogradskyella eximia</name>
    <dbReference type="NCBI Taxonomy" id="262006"/>
    <lineage>
        <taxon>Bacteria</taxon>
        <taxon>Pseudomonadati</taxon>
        <taxon>Bacteroidota</taxon>
        <taxon>Flavobacteriia</taxon>
        <taxon>Flavobacteriales</taxon>
        <taxon>Flavobacteriaceae</taxon>
        <taxon>Winogradskyella</taxon>
    </lineage>
</organism>
<dbReference type="AlphaFoldDB" id="A0A3D9GQ74"/>
<evidence type="ECO:0000313" key="2">
    <source>
        <dbReference type="EMBL" id="RED38607.1"/>
    </source>
</evidence>
<sequence>MASIKSDIIGELNQDNQFEDWWHSLPIKIPFFNNKTVEIAFMGFVPESDALFIKDADEALKTFLEKSETDRLSLSHLAYKNCMDFLNAIEFDEADQPLWNIKDENEIWNFIYPQTIFVTRRHRHDENIYINVTCECEWEQEHGLQLVFRQGKILTRISAQDGHITEADAYNKPDNEDKLLSQFNASTTTSKWWKFWN</sequence>
<dbReference type="Proteomes" id="UP000256980">
    <property type="component" value="Unassembled WGS sequence"/>
</dbReference>
<name>A0A3D9GQ74_9FLAO</name>
<keyword evidence="3" id="KW-1185">Reference proteome</keyword>
<evidence type="ECO:0000259" key="1">
    <source>
        <dbReference type="Pfam" id="PF22481"/>
    </source>
</evidence>